<dbReference type="PANTHER" id="PTHR23155:SF1094">
    <property type="entry name" value="OS11G0686400 PROTEIN"/>
    <property type="match status" value="1"/>
</dbReference>
<evidence type="ECO:0000313" key="6">
    <source>
        <dbReference type="EMBL" id="CAD6257980.1"/>
    </source>
</evidence>
<feature type="domain" description="Disease resistance R13L4/SHOC-2-like LRR" evidence="5">
    <location>
        <begin position="196"/>
        <end position="512"/>
    </location>
</feature>
<feature type="domain" description="Disease resistance protein winged helix" evidence="4">
    <location>
        <begin position="105"/>
        <end position="174"/>
    </location>
</feature>
<protein>
    <recommendedName>
        <fullName evidence="8">NB-ARC domain-containing protein</fullName>
    </recommendedName>
</protein>
<dbReference type="InterPro" id="IPR042197">
    <property type="entry name" value="Apaf_helical"/>
</dbReference>
<dbReference type="EMBL" id="CAJGYO010000010">
    <property type="protein sequence ID" value="CAD6257980.1"/>
    <property type="molecule type" value="Genomic_DNA"/>
</dbReference>
<keyword evidence="1" id="KW-0677">Repeat</keyword>
<dbReference type="InterPro" id="IPR055414">
    <property type="entry name" value="LRR_R13L4/SHOC2-like"/>
</dbReference>
<evidence type="ECO:0000256" key="1">
    <source>
        <dbReference type="ARBA" id="ARBA00022737"/>
    </source>
</evidence>
<dbReference type="Gene3D" id="1.10.10.10">
    <property type="entry name" value="Winged helix-like DNA-binding domain superfamily/Winged helix DNA-binding domain"/>
    <property type="match status" value="1"/>
</dbReference>
<dbReference type="InterPro" id="IPR027417">
    <property type="entry name" value="P-loop_NTPase"/>
</dbReference>
<dbReference type="GO" id="GO:0043531">
    <property type="term" value="F:ADP binding"/>
    <property type="evidence" value="ECO:0007669"/>
    <property type="project" value="InterPro"/>
</dbReference>
<comment type="caution">
    <text evidence="6">The sequence shown here is derived from an EMBL/GenBank/DDBJ whole genome shotgun (WGS) entry which is preliminary data.</text>
</comment>
<organism evidence="6 7">
    <name type="scientific">Miscanthus lutarioriparius</name>
    <dbReference type="NCBI Taxonomy" id="422564"/>
    <lineage>
        <taxon>Eukaryota</taxon>
        <taxon>Viridiplantae</taxon>
        <taxon>Streptophyta</taxon>
        <taxon>Embryophyta</taxon>
        <taxon>Tracheophyta</taxon>
        <taxon>Spermatophyta</taxon>
        <taxon>Magnoliopsida</taxon>
        <taxon>Liliopsida</taxon>
        <taxon>Poales</taxon>
        <taxon>Poaceae</taxon>
        <taxon>PACMAD clade</taxon>
        <taxon>Panicoideae</taxon>
        <taxon>Andropogonodae</taxon>
        <taxon>Andropogoneae</taxon>
        <taxon>Saccharinae</taxon>
        <taxon>Miscanthus</taxon>
    </lineage>
</organism>
<evidence type="ECO:0000259" key="5">
    <source>
        <dbReference type="Pfam" id="PF23598"/>
    </source>
</evidence>
<dbReference type="Gene3D" id="3.80.10.10">
    <property type="entry name" value="Ribonuclease Inhibitor"/>
    <property type="match status" value="1"/>
</dbReference>
<gene>
    <name evidence="6" type="ORF">NCGR_LOCUS41463</name>
</gene>
<evidence type="ECO:0000313" key="7">
    <source>
        <dbReference type="Proteomes" id="UP000604825"/>
    </source>
</evidence>
<dbReference type="OrthoDB" id="683524at2759"/>
<evidence type="ECO:0000259" key="4">
    <source>
        <dbReference type="Pfam" id="PF23559"/>
    </source>
</evidence>
<dbReference type="InterPro" id="IPR044974">
    <property type="entry name" value="Disease_R_plants"/>
</dbReference>
<sequence>MEPLSTDDSMELFFNKVGCKTELSEHLKKYAEEIITKCSGLPQAIIIIASVLASQPKNSERWSHIKEFLSSRNNISSEDLLREIIGLIYYTLSEQVKTCLLYLSLYHEGYTFMKVDLMKQWTAEGFITPVAGKDINEVAECYFDELVGRGLVQPNLNFSDEVMFYTVHSTIFEVIKHKSIEENFTTVIDYSGTIPKLFAKLRYVRITTDIVIKLPVRMQGLKYLETLEIYASLLTVPSDIVHLPKLLHLHLQGDIKLPDYVGQLKSLRTLQSFDLRSNSEDNVKSLSEMANLRDLHITCSTTSSDRLNRNLVALASSIGKHESLKSLTLAPGVSCPSIFTDCSSIVSSPPVFLEKFELLPPICIFSRLPEWFGQLQKLCVLKIAVRELRRDDLNRIAGLQELTVLSLDVRQPTAESIIFNSVSFPFLKYLKLRCSVLRLAFQAEAIPNLRRLKLEFNAHSREQYSDMLAGIDHLLSLQEINVRIGVAPGAQDFDKMAAESVFKDIISKHLRHLRFNVQRADFIEEDQIPQAPGLATTSSHSDGLLYMPTTVDVTRQSSEIEVVPVPQVSPLNDDNVTSDRDIQTNLPRKFGEWEEWNEKDPSTGEG</sequence>
<feature type="compositionally biased region" description="Basic and acidic residues" evidence="3">
    <location>
        <begin position="589"/>
        <end position="606"/>
    </location>
</feature>
<keyword evidence="7" id="KW-1185">Reference proteome</keyword>
<dbReference type="FunFam" id="1.10.10.10:FF:000322">
    <property type="entry name" value="Probable disease resistance protein At1g63360"/>
    <property type="match status" value="1"/>
</dbReference>
<dbReference type="Gene3D" id="1.10.8.430">
    <property type="entry name" value="Helical domain of apoptotic protease-activating factors"/>
    <property type="match status" value="1"/>
</dbReference>
<evidence type="ECO:0008006" key="8">
    <source>
        <dbReference type="Google" id="ProtNLM"/>
    </source>
</evidence>
<dbReference type="AlphaFoldDB" id="A0A811QFH8"/>
<dbReference type="GO" id="GO:0002758">
    <property type="term" value="P:innate immune response-activating signaling pathway"/>
    <property type="evidence" value="ECO:0007669"/>
    <property type="project" value="UniProtKB-ARBA"/>
</dbReference>
<dbReference type="Pfam" id="PF23598">
    <property type="entry name" value="LRR_14"/>
    <property type="match status" value="1"/>
</dbReference>
<dbReference type="Proteomes" id="UP000604825">
    <property type="component" value="Unassembled WGS sequence"/>
</dbReference>
<dbReference type="SUPFAM" id="SSF52540">
    <property type="entry name" value="P-loop containing nucleoside triphosphate hydrolases"/>
    <property type="match status" value="1"/>
</dbReference>
<dbReference type="InterPro" id="IPR058922">
    <property type="entry name" value="WHD_DRP"/>
</dbReference>
<reference evidence="6" key="1">
    <citation type="submission" date="2020-10" db="EMBL/GenBank/DDBJ databases">
        <authorList>
            <person name="Han B."/>
            <person name="Lu T."/>
            <person name="Zhao Q."/>
            <person name="Huang X."/>
            <person name="Zhao Y."/>
        </authorList>
    </citation>
    <scope>NUCLEOTIDE SEQUENCE</scope>
</reference>
<proteinExistence type="predicted"/>
<evidence type="ECO:0000256" key="3">
    <source>
        <dbReference type="SAM" id="MobiDB-lite"/>
    </source>
</evidence>
<dbReference type="InterPro" id="IPR036388">
    <property type="entry name" value="WH-like_DNA-bd_sf"/>
</dbReference>
<feature type="region of interest" description="Disordered" evidence="3">
    <location>
        <begin position="568"/>
        <end position="606"/>
    </location>
</feature>
<dbReference type="Pfam" id="PF23559">
    <property type="entry name" value="WHD_DRP"/>
    <property type="match status" value="1"/>
</dbReference>
<accession>A0A811QFH8</accession>
<dbReference type="GO" id="GO:0009626">
    <property type="term" value="P:plant-type hypersensitive response"/>
    <property type="evidence" value="ECO:0007669"/>
    <property type="project" value="UniProtKB-ARBA"/>
</dbReference>
<dbReference type="GO" id="GO:0042742">
    <property type="term" value="P:defense response to bacterium"/>
    <property type="evidence" value="ECO:0007669"/>
    <property type="project" value="UniProtKB-ARBA"/>
</dbReference>
<dbReference type="PANTHER" id="PTHR23155">
    <property type="entry name" value="DISEASE RESISTANCE PROTEIN RP"/>
    <property type="match status" value="1"/>
</dbReference>
<dbReference type="SUPFAM" id="SSF52058">
    <property type="entry name" value="L domain-like"/>
    <property type="match status" value="1"/>
</dbReference>
<keyword evidence="2" id="KW-0611">Plant defense</keyword>
<dbReference type="InterPro" id="IPR032675">
    <property type="entry name" value="LRR_dom_sf"/>
</dbReference>
<name>A0A811QFH8_9POAL</name>
<evidence type="ECO:0000256" key="2">
    <source>
        <dbReference type="ARBA" id="ARBA00022821"/>
    </source>
</evidence>